<evidence type="ECO:0000256" key="5">
    <source>
        <dbReference type="ARBA" id="ARBA00022692"/>
    </source>
</evidence>
<dbReference type="GO" id="GO:0004674">
    <property type="term" value="F:protein serine/threonine kinase activity"/>
    <property type="evidence" value="ECO:0007669"/>
    <property type="project" value="UniProtKB-KW"/>
</dbReference>
<keyword evidence="6 18" id="KW-0732">Signal</keyword>
<evidence type="ECO:0000256" key="11">
    <source>
        <dbReference type="ARBA" id="ARBA00023136"/>
    </source>
</evidence>
<dbReference type="Pfam" id="PF01453">
    <property type="entry name" value="B_lectin"/>
    <property type="match status" value="2"/>
</dbReference>
<feature type="region of interest" description="Disordered" evidence="16">
    <location>
        <begin position="1540"/>
        <end position="1565"/>
    </location>
</feature>
<dbReference type="PANTHER" id="PTHR32444">
    <property type="entry name" value="BULB-TYPE LECTIN DOMAIN-CONTAINING PROTEIN"/>
    <property type="match status" value="1"/>
</dbReference>
<dbReference type="CDD" id="cd01098">
    <property type="entry name" value="PAN_AP_plant"/>
    <property type="match status" value="2"/>
</dbReference>
<accession>A0A2C9W6P6</accession>
<dbReference type="Gene3D" id="1.10.510.10">
    <property type="entry name" value="Transferase(Phosphotransferase) domain 1"/>
    <property type="match status" value="2"/>
</dbReference>
<feature type="domain" description="Bulb-type lectin" evidence="20">
    <location>
        <begin position="811"/>
        <end position="932"/>
    </location>
</feature>
<dbReference type="CDD" id="cd00028">
    <property type="entry name" value="B_lectin"/>
    <property type="match status" value="2"/>
</dbReference>
<keyword evidence="10 17" id="KW-1133">Transmembrane helix</keyword>
<sequence length="1565" mass="175926">MDPFAEVFVCFCLLFSVRTSTAVDVINPGQSIRDGDTIVSSGQTYELGFFTPGSSSGRYVGIWFKKISTGTVVWVANRETPILDRSGVLRFTDQGILHLLNRTNGVIWSSNKTRTASNPIAQLLDSGNFVVKDGNDVNPKNYLWQSFDYPGDTNLPGMKLGRNLVTGLDWTLSSWKSLDDPARGDYTAGIDPGGYPQLFYKKGSKITFRAGSWNGIRFTGAARMRPNPVYKYEFVLNEKEVYYNIHLLNSSVISRLVVNASGVTERLTWIDQTHSWARFFAIGEDQCDAYNLCGANAKCNINNIPMCDCLEGFEPKSVRDWSFQDWSSGCARKTALACSAGEGFVKNPGMKMPDTSGSWFNRSMSLKECEDLCLKNCSCVAYANTDITTRSGCLLWFSDLIDIREFTDTGQDLYVRMAASYLGIIICTTVFGAGVLVLAWILYTRKRRIQIREKMRSVIGRSYNDQSRNEEFELPIIDFITIMKATDNFSSRNKLGEGGFGPVYKGTIDGQEIAVKRLSISSGQGLEEFKNEVLLIAKLQHRNLVKLLGCCIDGDERMLIYEYMPNKSLDFFIFDQSRSKLLDWNKRINIIDGIARGLLYLHQDSRLRIIHRDLKASNVLLDKGMNPKISDFGMARIFGGDQTEANTNRVVGTFGYMAPEYAVDGLFSLKSDIFSFGVLVLEIVSGRKNRGFHSHDHLHNLVGHAWRLWMEERPLELIDNMLEKSAVFSEIIRCIHVGLLCVQKQPEDRPNMSTVVLMLGGESSLPQPKQPGFFTERFMPKTESSSSNCRSISANEITITMLDPRRTSTAVDTISPGQSIRDGDTIVSSGQIYELGFFTPGSSSGRYVGIWFKKISTGTVVWVANRETPILDRSGVLNFTDQGILLLLNRTNGIVWSSNKTRTARNPIAQLLDSGNFAVKDENDVNPENYLWQSFDYPCDTHLPEMKLGRNLVTGLDWSLSSWKSLDDPARGDNTAGIDPRGYPQLLYKKGNTITFRPGSWNGIRFTGATRLRPNPVFTYEFVLNEKEVSYKIHLRNRSVISRLVVNATGVTERLTWIDQTHSWARFFAVGEDQCDTYNFCGANAKCNINKASLCDCLKGFEPKSERDWSFQGWSSGCARKTALACSAGEGFVKHPGIKMPDTSSSWFNRSISLKECEDLCLKNCSCVAYANTDITTRSGCLLWFSDLIDIRDFTDTGQDLYVRMAASYLEKMRSVIGRGYYDQSRNEDLELPIVDLMTIMKATDNFSSENKLGEGGFGPVYKGTLLDGQEIAVKRLSMISGQGLEEFKNEVLLIAKLQHRNLVKLLGCCIDGDERMLIYEYMPNKSLDFFIFDQSRSKLLEWNKRINIIDGIARGLLYLHQDSRLRIIHRDLKASNVLLDKGMNPKISDFGMARIFGGDQTEANTNRVVGTFGYMAPEYAVDGLFSLKSDIFSFGVLVLEIVSGRKNRGFHSHDHLHNLVGHAWRLWMEDKPLELIDNMLEESAAFSEIIRCIHVGLLCVQQRPEDRPNMSTVVLMLGGESSLPQPKQPGFFTERFMPEAKSSSSNYRSSTSTNEITITTLDPR</sequence>
<dbReference type="InterPro" id="IPR036426">
    <property type="entry name" value="Bulb-type_lectin_dom_sf"/>
</dbReference>
<feature type="transmembrane region" description="Helical" evidence="17">
    <location>
        <begin position="421"/>
        <end position="443"/>
    </location>
</feature>
<dbReference type="FunFam" id="2.90.10.30:FF:000003">
    <property type="entry name" value="Os04g0303100 protein"/>
    <property type="match status" value="2"/>
</dbReference>
<dbReference type="SUPFAM" id="SSF51110">
    <property type="entry name" value="alpha-D-mannose-specific plant lectins"/>
    <property type="match status" value="2"/>
</dbReference>
<keyword evidence="4" id="KW-0808">Transferase</keyword>
<dbReference type="FunFam" id="2.90.10.10:FF:000004">
    <property type="entry name" value="G-type lectin S-receptor-like serine/threonine-protein kinase"/>
    <property type="match status" value="2"/>
</dbReference>
<dbReference type="PROSITE" id="PS50011">
    <property type="entry name" value="PROTEIN_KINASE_DOM"/>
    <property type="match status" value="2"/>
</dbReference>
<dbReference type="SMART" id="SM00473">
    <property type="entry name" value="PAN_AP"/>
    <property type="match status" value="2"/>
</dbReference>
<evidence type="ECO:0000256" key="13">
    <source>
        <dbReference type="ARBA" id="ARBA00023180"/>
    </source>
</evidence>
<dbReference type="InterPro" id="IPR001480">
    <property type="entry name" value="Bulb-type_lectin_dom"/>
</dbReference>
<feature type="compositionally biased region" description="Low complexity" evidence="16">
    <location>
        <begin position="1543"/>
        <end position="1565"/>
    </location>
</feature>
<reference evidence="22" key="1">
    <citation type="submission" date="2016-02" db="EMBL/GenBank/DDBJ databases">
        <title>WGS assembly of Manihot esculenta.</title>
        <authorList>
            <person name="Bredeson J.V."/>
            <person name="Prochnik S.E."/>
            <person name="Lyons J.B."/>
            <person name="Schmutz J."/>
            <person name="Grimwood J."/>
            <person name="Vrebalov J."/>
            <person name="Bart R.S."/>
            <person name="Amuge T."/>
            <person name="Ferguson M.E."/>
            <person name="Green R."/>
            <person name="Putnam N."/>
            <person name="Stites J."/>
            <person name="Rounsley S."/>
            <person name="Rokhsar D.S."/>
        </authorList>
    </citation>
    <scope>NUCLEOTIDE SEQUENCE [LARGE SCALE GENOMIC DNA]</scope>
    <source>
        <tissue evidence="22">Leaf</tissue>
    </source>
</reference>
<organism evidence="22">
    <name type="scientific">Manihot esculenta</name>
    <name type="common">Cassava</name>
    <name type="synonym">Jatropha manihot</name>
    <dbReference type="NCBI Taxonomy" id="3983"/>
    <lineage>
        <taxon>Eukaryota</taxon>
        <taxon>Viridiplantae</taxon>
        <taxon>Streptophyta</taxon>
        <taxon>Embryophyta</taxon>
        <taxon>Tracheophyta</taxon>
        <taxon>Spermatophyta</taxon>
        <taxon>Magnoliopsida</taxon>
        <taxon>eudicotyledons</taxon>
        <taxon>Gunneridae</taxon>
        <taxon>Pentapetalae</taxon>
        <taxon>rosids</taxon>
        <taxon>fabids</taxon>
        <taxon>Malpighiales</taxon>
        <taxon>Euphorbiaceae</taxon>
        <taxon>Crotonoideae</taxon>
        <taxon>Manihoteae</taxon>
        <taxon>Manihot</taxon>
    </lineage>
</organism>
<dbReference type="InterPro" id="IPR001245">
    <property type="entry name" value="Ser-Thr/Tyr_kinase_cat_dom"/>
</dbReference>
<keyword evidence="8" id="KW-0418">Kinase</keyword>
<dbReference type="GO" id="GO:0048544">
    <property type="term" value="P:recognition of pollen"/>
    <property type="evidence" value="ECO:0007669"/>
    <property type="project" value="InterPro"/>
</dbReference>
<keyword evidence="13" id="KW-0325">Glycoprotein</keyword>
<feature type="domain" description="Apple" evidence="21">
    <location>
        <begin position="1126"/>
        <end position="1206"/>
    </location>
</feature>
<feature type="domain" description="Protein kinase" evidence="19">
    <location>
        <begin position="1247"/>
        <end position="1524"/>
    </location>
</feature>
<evidence type="ECO:0000256" key="2">
    <source>
        <dbReference type="ARBA" id="ARBA00012513"/>
    </source>
</evidence>
<dbReference type="PROSITE" id="PS50927">
    <property type="entry name" value="BULB_LECTIN"/>
    <property type="match status" value="2"/>
</dbReference>
<keyword evidence="11 17" id="KW-0472">Membrane</keyword>
<dbReference type="GO" id="GO:0016020">
    <property type="term" value="C:membrane"/>
    <property type="evidence" value="ECO:0007669"/>
    <property type="project" value="UniProtKB-SubCell"/>
</dbReference>
<comment type="catalytic activity">
    <reaction evidence="15">
        <text>L-seryl-[protein] + ATP = O-phospho-L-seryl-[protein] + ADP + H(+)</text>
        <dbReference type="Rhea" id="RHEA:17989"/>
        <dbReference type="Rhea" id="RHEA-COMP:9863"/>
        <dbReference type="Rhea" id="RHEA-COMP:11604"/>
        <dbReference type="ChEBI" id="CHEBI:15378"/>
        <dbReference type="ChEBI" id="CHEBI:29999"/>
        <dbReference type="ChEBI" id="CHEBI:30616"/>
        <dbReference type="ChEBI" id="CHEBI:83421"/>
        <dbReference type="ChEBI" id="CHEBI:456216"/>
        <dbReference type="EC" id="2.7.11.1"/>
    </reaction>
</comment>
<dbReference type="EC" id="2.7.11.1" evidence="2"/>
<evidence type="ECO:0000256" key="6">
    <source>
        <dbReference type="ARBA" id="ARBA00022729"/>
    </source>
</evidence>
<keyword evidence="3" id="KW-0723">Serine/threonine-protein kinase</keyword>
<dbReference type="InterPro" id="IPR000858">
    <property type="entry name" value="S_locus_glycoprot_dom"/>
</dbReference>
<keyword evidence="5 17" id="KW-0812">Transmembrane</keyword>
<feature type="domain" description="Apple" evidence="21">
    <location>
        <begin position="338"/>
        <end position="418"/>
    </location>
</feature>
<proteinExistence type="predicted"/>
<dbReference type="Pfam" id="PF08276">
    <property type="entry name" value="PAN_2"/>
    <property type="match status" value="2"/>
</dbReference>
<evidence type="ECO:0000256" key="7">
    <source>
        <dbReference type="ARBA" id="ARBA00022741"/>
    </source>
</evidence>
<dbReference type="SUPFAM" id="SSF56112">
    <property type="entry name" value="Protein kinase-like (PK-like)"/>
    <property type="match status" value="2"/>
</dbReference>
<evidence type="ECO:0000259" key="20">
    <source>
        <dbReference type="PROSITE" id="PS50927"/>
    </source>
</evidence>
<evidence type="ECO:0000256" key="4">
    <source>
        <dbReference type="ARBA" id="ARBA00022679"/>
    </source>
</evidence>
<dbReference type="Gene3D" id="3.30.200.20">
    <property type="entry name" value="Phosphorylase Kinase, domain 1"/>
    <property type="match status" value="2"/>
</dbReference>
<dbReference type="SMART" id="SM00220">
    <property type="entry name" value="S_TKc"/>
    <property type="match status" value="2"/>
</dbReference>
<dbReference type="Pfam" id="PF11883">
    <property type="entry name" value="DUF3403"/>
    <property type="match status" value="2"/>
</dbReference>
<dbReference type="CDD" id="cd14066">
    <property type="entry name" value="STKc_IRAK"/>
    <property type="match status" value="2"/>
</dbReference>
<dbReference type="FunFam" id="3.30.200.20:FF:000195">
    <property type="entry name" value="G-type lectin S-receptor-like serine/threonine-protein kinase"/>
    <property type="match status" value="2"/>
</dbReference>
<dbReference type="PANTHER" id="PTHR32444:SF210">
    <property type="entry name" value="NON-SPECIFIC SERINE_THREONINE PROTEIN KINASE"/>
    <property type="match status" value="1"/>
</dbReference>
<feature type="domain" description="Bulb-type lectin" evidence="20">
    <location>
        <begin position="23"/>
        <end position="144"/>
    </location>
</feature>
<evidence type="ECO:0000256" key="16">
    <source>
        <dbReference type="SAM" id="MobiDB-lite"/>
    </source>
</evidence>
<name>A0A2C9W6P6_MANES</name>
<keyword evidence="12" id="KW-1015">Disulfide bond</keyword>
<evidence type="ECO:0000313" key="22">
    <source>
        <dbReference type="EMBL" id="OAY54979.1"/>
    </source>
</evidence>
<dbReference type="InterPro" id="IPR000719">
    <property type="entry name" value="Prot_kinase_dom"/>
</dbReference>
<dbReference type="FunFam" id="1.10.510.10:FF:000060">
    <property type="entry name" value="G-type lectin S-receptor-like serine/threonine-protein kinase"/>
    <property type="match status" value="2"/>
</dbReference>
<dbReference type="InterPro" id="IPR011009">
    <property type="entry name" value="Kinase-like_dom_sf"/>
</dbReference>
<protein>
    <recommendedName>
        <fullName evidence="2">non-specific serine/threonine protein kinase</fullName>
        <ecNumber evidence="2">2.7.11.1</ecNumber>
    </recommendedName>
</protein>
<feature type="domain" description="Protein kinase" evidence="19">
    <location>
        <begin position="489"/>
        <end position="765"/>
    </location>
</feature>
<evidence type="ECO:0000256" key="18">
    <source>
        <dbReference type="SAM" id="SignalP"/>
    </source>
</evidence>
<feature type="chain" id="PRO_5012994085" description="non-specific serine/threonine protein kinase" evidence="18">
    <location>
        <begin position="23"/>
        <end position="1565"/>
    </location>
</feature>
<dbReference type="GO" id="GO:0005524">
    <property type="term" value="F:ATP binding"/>
    <property type="evidence" value="ECO:0007669"/>
    <property type="project" value="UniProtKB-KW"/>
</dbReference>
<dbReference type="SMART" id="SM00108">
    <property type="entry name" value="B_lectin"/>
    <property type="match status" value="2"/>
</dbReference>
<evidence type="ECO:0000256" key="1">
    <source>
        <dbReference type="ARBA" id="ARBA00004167"/>
    </source>
</evidence>
<gene>
    <name evidence="22" type="ORF">MANES_03G118000</name>
</gene>
<evidence type="ECO:0000256" key="3">
    <source>
        <dbReference type="ARBA" id="ARBA00022527"/>
    </source>
</evidence>
<dbReference type="PROSITE" id="PS00108">
    <property type="entry name" value="PROTEIN_KINASE_ST"/>
    <property type="match status" value="2"/>
</dbReference>
<evidence type="ECO:0000256" key="9">
    <source>
        <dbReference type="ARBA" id="ARBA00022840"/>
    </source>
</evidence>
<evidence type="ECO:0000256" key="17">
    <source>
        <dbReference type="SAM" id="Phobius"/>
    </source>
</evidence>
<evidence type="ECO:0000256" key="15">
    <source>
        <dbReference type="ARBA" id="ARBA00048679"/>
    </source>
</evidence>
<dbReference type="InterPro" id="IPR021820">
    <property type="entry name" value="S-locus_recpt_kinase_C"/>
</dbReference>
<evidence type="ECO:0000256" key="10">
    <source>
        <dbReference type="ARBA" id="ARBA00022989"/>
    </source>
</evidence>
<dbReference type="Gene3D" id="2.90.10.10">
    <property type="entry name" value="Bulb-type lectin domain"/>
    <property type="match status" value="2"/>
</dbReference>
<dbReference type="PROSITE" id="PS50948">
    <property type="entry name" value="PAN"/>
    <property type="match status" value="2"/>
</dbReference>
<comment type="catalytic activity">
    <reaction evidence="14">
        <text>L-threonyl-[protein] + ATP = O-phospho-L-threonyl-[protein] + ADP + H(+)</text>
        <dbReference type="Rhea" id="RHEA:46608"/>
        <dbReference type="Rhea" id="RHEA-COMP:11060"/>
        <dbReference type="Rhea" id="RHEA-COMP:11605"/>
        <dbReference type="ChEBI" id="CHEBI:15378"/>
        <dbReference type="ChEBI" id="CHEBI:30013"/>
        <dbReference type="ChEBI" id="CHEBI:30616"/>
        <dbReference type="ChEBI" id="CHEBI:61977"/>
        <dbReference type="ChEBI" id="CHEBI:456216"/>
        <dbReference type="EC" id="2.7.11.1"/>
    </reaction>
</comment>
<dbReference type="Pfam" id="PF00954">
    <property type="entry name" value="S_locus_glycop"/>
    <property type="match status" value="2"/>
</dbReference>
<evidence type="ECO:0000256" key="14">
    <source>
        <dbReference type="ARBA" id="ARBA00047899"/>
    </source>
</evidence>
<feature type="signal peptide" evidence="18">
    <location>
        <begin position="1"/>
        <end position="22"/>
    </location>
</feature>
<evidence type="ECO:0000256" key="8">
    <source>
        <dbReference type="ARBA" id="ARBA00022777"/>
    </source>
</evidence>
<evidence type="ECO:0000259" key="19">
    <source>
        <dbReference type="PROSITE" id="PS50011"/>
    </source>
</evidence>
<dbReference type="InterPro" id="IPR008271">
    <property type="entry name" value="Ser/Thr_kinase_AS"/>
</dbReference>
<keyword evidence="9" id="KW-0067">ATP-binding</keyword>
<evidence type="ECO:0000256" key="12">
    <source>
        <dbReference type="ARBA" id="ARBA00023157"/>
    </source>
</evidence>
<dbReference type="Pfam" id="PF07714">
    <property type="entry name" value="PK_Tyr_Ser-Thr"/>
    <property type="match status" value="2"/>
</dbReference>
<evidence type="ECO:0000259" key="21">
    <source>
        <dbReference type="PROSITE" id="PS50948"/>
    </source>
</evidence>
<dbReference type="EMBL" id="CM004389">
    <property type="protein sequence ID" value="OAY54979.1"/>
    <property type="molecule type" value="Genomic_DNA"/>
</dbReference>
<dbReference type="InterPro" id="IPR003609">
    <property type="entry name" value="Pan_app"/>
</dbReference>
<keyword evidence="7" id="KW-0547">Nucleotide-binding</keyword>
<comment type="subcellular location">
    <subcellularLocation>
        <location evidence="1">Membrane</location>
        <topology evidence="1">Single-pass membrane protein</topology>
    </subcellularLocation>
</comment>